<organism evidence="1 2">
    <name type="scientific">Phytophthora palmivora</name>
    <dbReference type="NCBI Taxonomy" id="4796"/>
    <lineage>
        <taxon>Eukaryota</taxon>
        <taxon>Sar</taxon>
        <taxon>Stramenopiles</taxon>
        <taxon>Oomycota</taxon>
        <taxon>Peronosporomycetes</taxon>
        <taxon>Peronosporales</taxon>
        <taxon>Peronosporaceae</taxon>
        <taxon>Phytophthora</taxon>
    </lineage>
</organism>
<comment type="caution">
    <text evidence="1">The sequence shown here is derived from an EMBL/GenBank/DDBJ whole genome shotgun (WGS) entry which is preliminary data.</text>
</comment>
<evidence type="ECO:0000313" key="2">
    <source>
        <dbReference type="Proteomes" id="UP000237271"/>
    </source>
</evidence>
<reference evidence="1 2" key="1">
    <citation type="journal article" date="2017" name="Genome Biol. Evol.">
        <title>Phytophthora megakarya and P. palmivora, closely related causal agents of cacao black pod rot, underwent increases in genome sizes and gene numbers by different mechanisms.</title>
        <authorList>
            <person name="Ali S.S."/>
            <person name="Shao J."/>
            <person name="Lary D.J."/>
            <person name="Kronmiller B."/>
            <person name="Shen D."/>
            <person name="Strem M.D."/>
            <person name="Amoako-Attah I."/>
            <person name="Akrofi A.Y."/>
            <person name="Begoude B.A."/>
            <person name="Ten Hoopen G.M."/>
            <person name="Coulibaly K."/>
            <person name="Kebe B.I."/>
            <person name="Melnick R.L."/>
            <person name="Guiltinan M.J."/>
            <person name="Tyler B.M."/>
            <person name="Meinhardt L.W."/>
            <person name="Bailey B.A."/>
        </authorList>
    </citation>
    <scope>NUCLEOTIDE SEQUENCE [LARGE SCALE GENOMIC DNA]</scope>
    <source>
        <strain evidence="2">sbr112.9</strain>
    </source>
</reference>
<name>A0A2P4X3C0_9STRA</name>
<accession>A0A2P4X3C0</accession>
<protein>
    <submittedName>
        <fullName evidence="1">Uncharacterized protein</fullName>
    </submittedName>
</protein>
<evidence type="ECO:0000313" key="1">
    <source>
        <dbReference type="EMBL" id="POM60036.1"/>
    </source>
</evidence>
<keyword evidence="2" id="KW-1185">Reference proteome</keyword>
<proteinExistence type="predicted"/>
<sequence>MTKGSHLKLLQCVEDSVVCRVTPTVVAYRRKVMSHRIPNEEANLLNARIQAPRLVVRRFVNTLEIFARKCVAKRKDFMSR</sequence>
<dbReference type="Proteomes" id="UP000237271">
    <property type="component" value="Unassembled WGS sequence"/>
</dbReference>
<dbReference type="AlphaFoldDB" id="A0A2P4X3C0"/>
<gene>
    <name evidence="1" type="ORF">PHPALM_31158</name>
</gene>
<dbReference type="EMBL" id="NCKW01016953">
    <property type="protein sequence ID" value="POM60036.1"/>
    <property type="molecule type" value="Genomic_DNA"/>
</dbReference>